<evidence type="ECO:0008006" key="3">
    <source>
        <dbReference type="Google" id="ProtNLM"/>
    </source>
</evidence>
<dbReference type="AlphaFoldDB" id="X1NJ52"/>
<dbReference type="EMBL" id="BARV01015400">
    <property type="protein sequence ID" value="GAI30251.1"/>
    <property type="molecule type" value="Genomic_DNA"/>
</dbReference>
<proteinExistence type="predicted"/>
<feature type="transmembrane region" description="Helical" evidence="1">
    <location>
        <begin position="191"/>
        <end position="208"/>
    </location>
</feature>
<dbReference type="GO" id="GO:0022857">
    <property type="term" value="F:transmembrane transporter activity"/>
    <property type="evidence" value="ECO:0007669"/>
    <property type="project" value="InterPro"/>
</dbReference>
<dbReference type="Pfam" id="PF07690">
    <property type="entry name" value="MFS_1"/>
    <property type="match status" value="1"/>
</dbReference>
<reference evidence="2" key="1">
    <citation type="journal article" date="2014" name="Front. Microbiol.">
        <title>High frequency of phylogenetically diverse reductive dehalogenase-homologous genes in deep subseafloor sedimentary metagenomes.</title>
        <authorList>
            <person name="Kawai M."/>
            <person name="Futagami T."/>
            <person name="Toyoda A."/>
            <person name="Takaki Y."/>
            <person name="Nishi S."/>
            <person name="Hori S."/>
            <person name="Arai W."/>
            <person name="Tsubouchi T."/>
            <person name="Morono Y."/>
            <person name="Uchiyama I."/>
            <person name="Ito T."/>
            <person name="Fujiyama A."/>
            <person name="Inagaki F."/>
            <person name="Takami H."/>
        </authorList>
    </citation>
    <scope>NUCLEOTIDE SEQUENCE</scope>
    <source>
        <strain evidence="2">Expedition CK06-06</strain>
    </source>
</reference>
<dbReference type="InterPro" id="IPR011701">
    <property type="entry name" value="MFS"/>
</dbReference>
<name>X1NJ52_9ZZZZ</name>
<evidence type="ECO:0000313" key="2">
    <source>
        <dbReference type="EMBL" id="GAI30251.1"/>
    </source>
</evidence>
<gene>
    <name evidence="2" type="ORF">S06H3_26615</name>
</gene>
<dbReference type="Gene3D" id="1.20.1250.20">
    <property type="entry name" value="MFS general substrate transporter like domains"/>
    <property type="match status" value="1"/>
</dbReference>
<keyword evidence="1" id="KW-1133">Transmembrane helix</keyword>
<feature type="transmembrane region" description="Helical" evidence="1">
    <location>
        <begin position="150"/>
        <end position="171"/>
    </location>
</feature>
<feature type="transmembrane region" description="Helical" evidence="1">
    <location>
        <begin position="95"/>
        <end position="114"/>
    </location>
</feature>
<dbReference type="SUPFAM" id="SSF103473">
    <property type="entry name" value="MFS general substrate transporter"/>
    <property type="match status" value="1"/>
</dbReference>
<sequence length="265" mass="30081">MVVMIAIILTSIGAVGVKHTEKFHQMYTVKPGTKIEVYNINGKIEINKWDKNEVEVNAMMSTRVGKDELKKVKIEVTMNGDMEIRTKYLDYNEMLFKPLFAIVGVFGYLGILALRRIRVDIPEMVKDAKSHPVISPIITTIYEFRNNKPFLWYEIGFMIYGFGYMMVLPILPQFLVNKLGMTYTQISIGKVMIAYSGVALFSPLAGFIHKKLNPIIFSGLSFIVLGFYPLLINLSIFQNILDPILFVYIGFGVFSIGMAGVFINF</sequence>
<comment type="caution">
    <text evidence="2">The sequence shown here is derived from an EMBL/GenBank/DDBJ whole genome shotgun (WGS) entry which is preliminary data.</text>
</comment>
<accession>X1NJ52</accession>
<keyword evidence="1" id="KW-0812">Transmembrane</keyword>
<protein>
    <recommendedName>
        <fullName evidence="3">Major facilitator superfamily (MFS) profile domain-containing protein</fullName>
    </recommendedName>
</protein>
<organism evidence="2">
    <name type="scientific">marine sediment metagenome</name>
    <dbReference type="NCBI Taxonomy" id="412755"/>
    <lineage>
        <taxon>unclassified sequences</taxon>
        <taxon>metagenomes</taxon>
        <taxon>ecological metagenomes</taxon>
    </lineage>
</organism>
<keyword evidence="1" id="KW-0472">Membrane</keyword>
<evidence type="ECO:0000256" key="1">
    <source>
        <dbReference type="SAM" id="Phobius"/>
    </source>
</evidence>
<dbReference type="InterPro" id="IPR036259">
    <property type="entry name" value="MFS_trans_sf"/>
</dbReference>
<feature type="transmembrane region" description="Helical" evidence="1">
    <location>
        <begin position="215"/>
        <end position="237"/>
    </location>
</feature>
<feature type="transmembrane region" description="Helical" evidence="1">
    <location>
        <begin position="243"/>
        <end position="263"/>
    </location>
</feature>